<proteinExistence type="predicted"/>
<feature type="region of interest" description="Disordered" evidence="1">
    <location>
        <begin position="1"/>
        <end position="49"/>
    </location>
</feature>
<gene>
    <name evidence="2" type="ORF">JGU71_23230</name>
</gene>
<feature type="compositionally biased region" description="Basic and acidic residues" evidence="1">
    <location>
        <begin position="1"/>
        <end position="14"/>
    </location>
</feature>
<evidence type="ECO:0000256" key="1">
    <source>
        <dbReference type="SAM" id="MobiDB-lite"/>
    </source>
</evidence>
<name>A0A934U5R4_9NOCA</name>
<evidence type="ECO:0000313" key="3">
    <source>
        <dbReference type="Proteomes" id="UP000655868"/>
    </source>
</evidence>
<dbReference type="RefSeq" id="WP_199706869.1">
    <property type="nucleotide sequence ID" value="NZ_JAEMNV010000008.1"/>
</dbReference>
<comment type="caution">
    <text evidence="2">The sequence shown here is derived from an EMBL/GenBank/DDBJ whole genome shotgun (WGS) entry which is preliminary data.</text>
</comment>
<keyword evidence="3" id="KW-1185">Reference proteome</keyword>
<accession>A0A934U5R4</accession>
<dbReference type="Proteomes" id="UP000655868">
    <property type="component" value="Unassembled WGS sequence"/>
</dbReference>
<dbReference type="AlphaFoldDB" id="A0A934U5R4"/>
<evidence type="ECO:0000313" key="2">
    <source>
        <dbReference type="EMBL" id="MBJ8341804.1"/>
    </source>
</evidence>
<dbReference type="EMBL" id="JAEMNV010000008">
    <property type="protein sequence ID" value="MBJ8341804.1"/>
    <property type="molecule type" value="Genomic_DNA"/>
</dbReference>
<sequence>MTTKPEQSDNGHADADDDVVSDPADGSATDWSDEGGATKEGPATDADTD</sequence>
<reference evidence="2" key="1">
    <citation type="submission" date="2020-12" db="EMBL/GenBank/DDBJ databases">
        <title>Antrihabitans popcorni sp. nov. and Antrihabitans auranticaus sp. nov., isolated from a larva cave.</title>
        <authorList>
            <person name="Lee S.D."/>
            <person name="Kim I.S."/>
        </authorList>
    </citation>
    <scope>NUCLEOTIDE SEQUENCE</scope>
    <source>
        <strain evidence="2">YC3-6</strain>
    </source>
</reference>
<protein>
    <submittedName>
        <fullName evidence="2">Uncharacterized protein</fullName>
    </submittedName>
</protein>
<organism evidence="2 3">
    <name type="scientific">Antrihabitans stalagmiti</name>
    <dbReference type="NCBI Taxonomy" id="2799499"/>
    <lineage>
        <taxon>Bacteria</taxon>
        <taxon>Bacillati</taxon>
        <taxon>Actinomycetota</taxon>
        <taxon>Actinomycetes</taxon>
        <taxon>Mycobacteriales</taxon>
        <taxon>Nocardiaceae</taxon>
        <taxon>Antrihabitans</taxon>
    </lineage>
</organism>